<name>A3K2E3_SAGS3</name>
<evidence type="ECO:0008006" key="3">
    <source>
        <dbReference type="Google" id="ProtNLM"/>
    </source>
</evidence>
<organism evidence="1 2">
    <name type="scientific">Sagittula stellata (strain ATCC 700073 / DSM 11524 / E-37)</name>
    <dbReference type="NCBI Taxonomy" id="388399"/>
    <lineage>
        <taxon>Bacteria</taxon>
        <taxon>Pseudomonadati</taxon>
        <taxon>Pseudomonadota</taxon>
        <taxon>Alphaproteobacteria</taxon>
        <taxon>Rhodobacterales</taxon>
        <taxon>Roseobacteraceae</taxon>
        <taxon>Sagittula</taxon>
    </lineage>
</organism>
<evidence type="ECO:0000313" key="2">
    <source>
        <dbReference type="Proteomes" id="UP000005713"/>
    </source>
</evidence>
<dbReference type="EMBL" id="AAYA01000005">
    <property type="protein sequence ID" value="EBA08352.1"/>
    <property type="molecule type" value="Genomic_DNA"/>
</dbReference>
<protein>
    <recommendedName>
        <fullName evidence="3">STAS/SEC14 domain-containing protein</fullName>
    </recommendedName>
</protein>
<gene>
    <name evidence="1" type="ORF">SSE37_16108</name>
</gene>
<proteinExistence type="predicted"/>
<dbReference type="InterPro" id="IPR038396">
    <property type="entry name" value="SpoIIAA-like_sf"/>
</dbReference>
<evidence type="ECO:0000313" key="1">
    <source>
        <dbReference type="EMBL" id="EBA08352.1"/>
    </source>
</evidence>
<dbReference type="Proteomes" id="UP000005713">
    <property type="component" value="Unassembled WGS sequence"/>
</dbReference>
<accession>A3K2E3</accession>
<comment type="caution">
    <text evidence="1">The sequence shown here is derived from an EMBL/GenBank/DDBJ whole genome shotgun (WGS) entry which is preliminary data.</text>
</comment>
<keyword evidence="2" id="KW-1185">Reference proteome</keyword>
<dbReference type="eggNOG" id="ENOG5032Z4S">
    <property type="taxonomic scope" value="Bacteria"/>
</dbReference>
<dbReference type="SUPFAM" id="SSF52091">
    <property type="entry name" value="SpoIIaa-like"/>
    <property type="match status" value="2"/>
</dbReference>
<dbReference type="RefSeq" id="WP_005858201.1">
    <property type="nucleotide sequence ID" value="NZ_AAYA01000005.1"/>
</dbReference>
<dbReference type="Gene3D" id="3.40.50.10600">
    <property type="entry name" value="SpoIIaa-like domains"/>
    <property type="match status" value="2"/>
</dbReference>
<sequence length="240" mass="27181">MITVTPLPPKGHYEVRMSGRIREDDYEDRLIPALDKAIEEHDRIRVLTIIEDDAEFSIGAMLDDAELGMRHWKGFDRVAVVGKPGWMMRLVRGFSPVMPCPVRTFAPGQEDDARRWLQESLGAMHQTDLGDGVLHVQLVGKLDPAVMEEEERDMDAFVRANPRFRLLLDLTEFDGWQGLAALNQHFRIARNHYDLIDKAAVVGKASWQKLAARGLGRLSGAEVKHFDPDDLDAAKTWIKS</sequence>
<dbReference type="AlphaFoldDB" id="A3K2E3"/>
<dbReference type="InterPro" id="IPR036513">
    <property type="entry name" value="STAS_dom_sf"/>
</dbReference>
<reference evidence="1 2" key="1">
    <citation type="submission" date="2006-06" db="EMBL/GenBank/DDBJ databases">
        <authorList>
            <person name="Moran M.A."/>
            <person name="Ferriera S."/>
            <person name="Johnson J."/>
            <person name="Kravitz S."/>
            <person name="Beeson K."/>
            <person name="Sutton G."/>
            <person name="Rogers Y.-H."/>
            <person name="Friedman R."/>
            <person name="Frazier M."/>
            <person name="Venter J.C."/>
        </authorList>
    </citation>
    <scope>NUCLEOTIDE SEQUENCE [LARGE SCALE GENOMIC DNA]</scope>
    <source>
        <strain evidence="1 2">E-37</strain>
    </source>
</reference>
<dbReference type="Pfam" id="PF11964">
    <property type="entry name" value="SpoIIAA-like"/>
    <property type="match status" value="2"/>
</dbReference>
<dbReference type="InterPro" id="IPR021866">
    <property type="entry name" value="SpoIIAA-like"/>
</dbReference>